<dbReference type="SMART" id="SM00357">
    <property type="entry name" value="CSP"/>
    <property type="match status" value="1"/>
</dbReference>
<dbReference type="Pfam" id="PF00313">
    <property type="entry name" value="CSD"/>
    <property type="match status" value="1"/>
</dbReference>
<gene>
    <name evidence="2" type="ORF">BJ970_006104</name>
</gene>
<dbReference type="EMBL" id="JACHIW010000002">
    <property type="protein sequence ID" value="MBB5158505.1"/>
    <property type="molecule type" value="Genomic_DNA"/>
</dbReference>
<sequence length="144" mass="15333">MLTGRIVRFEEERGFGFIAPEGGAQEDVFFHVNGVDGGEEPLAIGTKVSFEVVEGQRGLKAYGVQVVGVGAVKAAESANQVVPVASTATRVDAEELCDVLTRQELRSEVTEQLLQELPELTGAQVQSVRDGVVALAGKHGWLVE</sequence>
<dbReference type="GO" id="GO:0003676">
    <property type="term" value="F:nucleic acid binding"/>
    <property type="evidence" value="ECO:0007669"/>
    <property type="project" value="InterPro"/>
</dbReference>
<proteinExistence type="predicted"/>
<name>A0A840QIP7_9PSEU</name>
<dbReference type="Proteomes" id="UP000584374">
    <property type="component" value="Unassembled WGS sequence"/>
</dbReference>
<dbReference type="InterPro" id="IPR011129">
    <property type="entry name" value="CSD"/>
</dbReference>
<comment type="caution">
    <text evidence="2">The sequence shown here is derived from an EMBL/GenBank/DDBJ whole genome shotgun (WGS) entry which is preliminary data.</text>
</comment>
<organism evidence="2 3">
    <name type="scientific">Saccharopolyspora phatthalungensis</name>
    <dbReference type="NCBI Taxonomy" id="664693"/>
    <lineage>
        <taxon>Bacteria</taxon>
        <taxon>Bacillati</taxon>
        <taxon>Actinomycetota</taxon>
        <taxon>Actinomycetes</taxon>
        <taxon>Pseudonocardiales</taxon>
        <taxon>Pseudonocardiaceae</taxon>
        <taxon>Saccharopolyspora</taxon>
    </lineage>
</organism>
<dbReference type="PRINTS" id="PR00050">
    <property type="entry name" value="COLDSHOCK"/>
</dbReference>
<evidence type="ECO:0000313" key="2">
    <source>
        <dbReference type="EMBL" id="MBB5158505.1"/>
    </source>
</evidence>
<dbReference type="AlphaFoldDB" id="A0A840QIP7"/>
<evidence type="ECO:0000259" key="1">
    <source>
        <dbReference type="PROSITE" id="PS51857"/>
    </source>
</evidence>
<dbReference type="Gene3D" id="2.40.50.140">
    <property type="entry name" value="Nucleic acid-binding proteins"/>
    <property type="match status" value="1"/>
</dbReference>
<accession>A0A840QIP7</accession>
<dbReference type="PROSITE" id="PS51857">
    <property type="entry name" value="CSD_2"/>
    <property type="match status" value="1"/>
</dbReference>
<dbReference type="InterPro" id="IPR002059">
    <property type="entry name" value="CSP_DNA-bd"/>
</dbReference>
<dbReference type="SUPFAM" id="SSF50249">
    <property type="entry name" value="Nucleic acid-binding proteins"/>
    <property type="match status" value="1"/>
</dbReference>
<feature type="domain" description="CSD" evidence="1">
    <location>
        <begin position="1"/>
        <end position="66"/>
    </location>
</feature>
<evidence type="ECO:0000313" key="3">
    <source>
        <dbReference type="Proteomes" id="UP000584374"/>
    </source>
</evidence>
<keyword evidence="3" id="KW-1185">Reference proteome</keyword>
<dbReference type="InterPro" id="IPR012340">
    <property type="entry name" value="NA-bd_OB-fold"/>
</dbReference>
<dbReference type="RefSeq" id="WP_184730325.1">
    <property type="nucleotide sequence ID" value="NZ_JACHIW010000002.1"/>
</dbReference>
<reference evidence="2 3" key="1">
    <citation type="submission" date="2020-08" db="EMBL/GenBank/DDBJ databases">
        <title>Sequencing the genomes of 1000 actinobacteria strains.</title>
        <authorList>
            <person name="Klenk H.-P."/>
        </authorList>
    </citation>
    <scope>NUCLEOTIDE SEQUENCE [LARGE SCALE GENOMIC DNA]</scope>
    <source>
        <strain evidence="2 3">DSM 45584</strain>
    </source>
</reference>
<protein>
    <submittedName>
        <fullName evidence="2">Cold shock CspA family protein</fullName>
    </submittedName>
</protein>